<evidence type="ECO:0000256" key="1">
    <source>
        <dbReference type="SAM" id="MobiDB-lite"/>
    </source>
</evidence>
<reference evidence="4" key="1">
    <citation type="journal article" date="2019" name="Int. J. Syst. Evol. Microbiol.">
        <title>The Global Catalogue of Microorganisms (GCM) 10K type strain sequencing project: providing services to taxonomists for standard genome sequencing and annotation.</title>
        <authorList>
            <consortium name="The Broad Institute Genomics Platform"/>
            <consortium name="The Broad Institute Genome Sequencing Center for Infectious Disease"/>
            <person name="Wu L."/>
            <person name="Ma J."/>
        </authorList>
    </citation>
    <scope>NUCLEOTIDE SEQUENCE [LARGE SCALE GENOMIC DNA]</scope>
    <source>
        <strain evidence="4">WLHS5</strain>
    </source>
</reference>
<feature type="transmembrane region" description="Helical" evidence="2">
    <location>
        <begin position="6"/>
        <end position="27"/>
    </location>
</feature>
<accession>A0ABW2LJ45</accession>
<comment type="caution">
    <text evidence="3">The sequence shown here is derived from an EMBL/GenBank/DDBJ whole genome shotgun (WGS) entry which is preliminary data.</text>
</comment>
<evidence type="ECO:0000256" key="2">
    <source>
        <dbReference type="SAM" id="Phobius"/>
    </source>
</evidence>
<evidence type="ECO:0000313" key="3">
    <source>
        <dbReference type="EMBL" id="MFC7342312.1"/>
    </source>
</evidence>
<feature type="compositionally biased region" description="Gly residues" evidence="1">
    <location>
        <begin position="53"/>
        <end position="76"/>
    </location>
</feature>
<keyword evidence="4" id="KW-1185">Reference proteome</keyword>
<proteinExistence type="predicted"/>
<keyword evidence="2" id="KW-0812">Transmembrane</keyword>
<organism evidence="3 4">
    <name type="scientific">Saccharopolyspora griseoalba</name>
    <dbReference type="NCBI Taxonomy" id="1431848"/>
    <lineage>
        <taxon>Bacteria</taxon>
        <taxon>Bacillati</taxon>
        <taxon>Actinomycetota</taxon>
        <taxon>Actinomycetes</taxon>
        <taxon>Pseudonocardiales</taxon>
        <taxon>Pseudonocardiaceae</taxon>
        <taxon>Saccharopolyspora</taxon>
    </lineage>
</organism>
<protein>
    <submittedName>
        <fullName evidence="3">Uncharacterized protein</fullName>
    </submittedName>
</protein>
<feature type="compositionally biased region" description="Low complexity" evidence="1">
    <location>
        <begin position="42"/>
        <end position="52"/>
    </location>
</feature>
<gene>
    <name evidence="3" type="ORF">ACFQRI_12940</name>
</gene>
<keyword evidence="2" id="KW-1133">Transmembrane helix</keyword>
<sequence>MSSTVLGGGLFVLVLIGMLVMIARAGAGAPKSGRHRGNTAIGSSGVVDSPGSGDCGPGGDGGGSAGGGDGGGGGGC</sequence>
<keyword evidence="2" id="KW-0472">Membrane</keyword>
<feature type="region of interest" description="Disordered" evidence="1">
    <location>
        <begin position="28"/>
        <end position="76"/>
    </location>
</feature>
<dbReference type="EMBL" id="JBHTCJ010000006">
    <property type="protein sequence ID" value="MFC7342312.1"/>
    <property type="molecule type" value="Genomic_DNA"/>
</dbReference>
<name>A0ABW2LJ45_9PSEU</name>
<evidence type="ECO:0000313" key="4">
    <source>
        <dbReference type="Proteomes" id="UP001596504"/>
    </source>
</evidence>
<dbReference type="Proteomes" id="UP001596504">
    <property type="component" value="Unassembled WGS sequence"/>
</dbReference>
<dbReference type="RefSeq" id="WP_380668091.1">
    <property type="nucleotide sequence ID" value="NZ_JBHTCJ010000006.1"/>
</dbReference>